<evidence type="ECO:0000256" key="6">
    <source>
        <dbReference type="ARBA" id="ARBA00023136"/>
    </source>
</evidence>
<evidence type="ECO:0000256" key="8">
    <source>
        <dbReference type="ARBA" id="ARBA00023180"/>
    </source>
</evidence>
<dbReference type="InterPro" id="IPR000353">
    <property type="entry name" value="MHC_II_b_N"/>
</dbReference>
<name>A0A7K6GI92_9PASS</name>
<feature type="non-terminal residue" evidence="11">
    <location>
        <position position="95"/>
    </location>
</feature>
<keyword evidence="9" id="KW-0491">MHC II</keyword>
<accession>A0A7K6GI92</accession>
<dbReference type="GO" id="GO:0002504">
    <property type="term" value="P:antigen processing and presentation of peptide or polysaccharide antigen via MHC class II"/>
    <property type="evidence" value="ECO:0007669"/>
    <property type="project" value="UniProtKB-KW"/>
</dbReference>
<keyword evidence="4" id="KW-1133">Transmembrane helix</keyword>
<feature type="domain" description="MHC class II beta chain N-terminal" evidence="10">
    <location>
        <begin position="15"/>
        <end position="89"/>
    </location>
</feature>
<reference evidence="11 12" key="1">
    <citation type="submission" date="2019-09" db="EMBL/GenBank/DDBJ databases">
        <title>Bird 10,000 Genomes (B10K) Project - Family phase.</title>
        <authorList>
            <person name="Zhang G."/>
        </authorList>
    </citation>
    <scope>NUCLEOTIDE SEQUENCE [LARGE SCALE GENOMIC DNA]</scope>
    <source>
        <strain evidence="11">B10K-DU-029-44</strain>
        <tissue evidence="11">Heart</tissue>
    </source>
</reference>
<keyword evidence="7" id="KW-1015">Disulfide bond</keyword>
<keyword evidence="12" id="KW-1185">Reference proteome</keyword>
<evidence type="ECO:0000256" key="5">
    <source>
        <dbReference type="ARBA" id="ARBA00023130"/>
    </source>
</evidence>
<dbReference type="GO" id="GO:0002250">
    <property type="term" value="P:adaptive immune response"/>
    <property type="evidence" value="ECO:0007669"/>
    <property type="project" value="UniProtKB-KW"/>
</dbReference>
<comment type="subcellular location">
    <subcellularLocation>
        <location evidence="1">Membrane</location>
        <topology evidence="1">Single-pass type I membrane protein</topology>
    </subcellularLocation>
</comment>
<dbReference type="InterPro" id="IPR050160">
    <property type="entry name" value="MHC/Immunoglobulin"/>
</dbReference>
<evidence type="ECO:0000313" key="12">
    <source>
        <dbReference type="Proteomes" id="UP000564407"/>
    </source>
</evidence>
<evidence type="ECO:0000259" key="10">
    <source>
        <dbReference type="SMART" id="SM00921"/>
    </source>
</evidence>
<dbReference type="AlphaFoldDB" id="A0A7K6GI92"/>
<evidence type="ECO:0000256" key="1">
    <source>
        <dbReference type="ARBA" id="ARBA00004479"/>
    </source>
</evidence>
<dbReference type="SMART" id="SM00921">
    <property type="entry name" value="MHC_II_beta"/>
    <property type="match status" value="1"/>
</dbReference>
<keyword evidence="2" id="KW-0812">Transmembrane</keyword>
<gene>
    <name evidence="11" type="primary">Hb2d_0</name>
    <name evidence="11" type="ORF">MALELE_R15377</name>
</gene>
<evidence type="ECO:0000313" key="11">
    <source>
        <dbReference type="EMBL" id="NWV62962.1"/>
    </source>
</evidence>
<keyword evidence="3" id="KW-0391">Immunity</keyword>
<dbReference type="PANTHER" id="PTHR19944">
    <property type="entry name" value="MHC CLASS II-RELATED"/>
    <property type="match status" value="1"/>
</dbReference>
<keyword evidence="8" id="KW-0325">Glycoprotein</keyword>
<keyword evidence="5" id="KW-1064">Adaptive immunity</keyword>
<evidence type="ECO:0000256" key="4">
    <source>
        <dbReference type="ARBA" id="ARBA00022989"/>
    </source>
</evidence>
<dbReference type="InterPro" id="IPR014745">
    <property type="entry name" value="MHC_II_a/b_N"/>
</dbReference>
<dbReference type="EMBL" id="VZRP01007579">
    <property type="protein sequence ID" value="NWV62962.1"/>
    <property type="molecule type" value="Genomic_DNA"/>
</dbReference>
<dbReference type="PANTHER" id="PTHR19944:SF99">
    <property type="entry name" value="HLA CLASS II HISTOCOMPATIBILITY ANTIGEN, DRB1 BETA CHAIN"/>
    <property type="match status" value="1"/>
</dbReference>
<dbReference type="SUPFAM" id="SSF54452">
    <property type="entry name" value="MHC antigen-recognition domain"/>
    <property type="match status" value="1"/>
</dbReference>
<keyword evidence="6" id="KW-0472">Membrane</keyword>
<dbReference type="Pfam" id="PF00969">
    <property type="entry name" value="MHC_II_beta"/>
    <property type="match status" value="1"/>
</dbReference>
<comment type="caution">
    <text evidence="11">The sequence shown here is derived from an EMBL/GenBank/DDBJ whole genome shotgun (WGS) entry which is preliminary data.</text>
</comment>
<dbReference type="InterPro" id="IPR011162">
    <property type="entry name" value="MHC_I/II-like_Ag-recog"/>
</dbReference>
<organism evidence="11 12">
    <name type="scientific">Malurus elegans</name>
    <name type="common">Red-winged fairywren</name>
    <dbReference type="NCBI Taxonomy" id="720584"/>
    <lineage>
        <taxon>Eukaryota</taxon>
        <taxon>Metazoa</taxon>
        <taxon>Chordata</taxon>
        <taxon>Craniata</taxon>
        <taxon>Vertebrata</taxon>
        <taxon>Euteleostomi</taxon>
        <taxon>Archelosauria</taxon>
        <taxon>Archosauria</taxon>
        <taxon>Dinosauria</taxon>
        <taxon>Saurischia</taxon>
        <taxon>Theropoda</taxon>
        <taxon>Coelurosauria</taxon>
        <taxon>Aves</taxon>
        <taxon>Neognathae</taxon>
        <taxon>Neoaves</taxon>
        <taxon>Telluraves</taxon>
        <taxon>Australaves</taxon>
        <taxon>Passeriformes</taxon>
        <taxon>Meliphagoidea</taxon>
        <taxon>Maluridae</taxon>
        <taxon>Malurus</taxon>
    </lineage>
</organism>
<dbReference type="Proteomes" id="UP000564407">
    <property type="component" value="Unassembled WGS sequence"/>
</dbReference>
<feature type="non-terminal residue" evidence="11">
    <location>
        <position position="1"/>
    </location>
</feature>
<evidence type="ECO:0000256" key="2">
    <source>
        <dbReference type="ARBA" id="ARBA00022692"/>
    </source>
</evidence>
<evidence type="ECO:0000256" key="9">
    <source>
        <dbReference type="ARBA" id="ARBA00023182"/>
    </source>
</evidence>
<protein>
    <submittedName>
        <fullName evidence="11">HB2D protein</fullName>
    </submittedName>
</protein>
<dbReference type="GO" id="GO:0042613">
    <property type="term" value="C:MHC class II protein complex"/>
    <property type="evidence" value="ECO:0007669"/>
    <property type="project" value="UniProtKB-KW"/>
</dbReference>
<dbReference type="FunFam" id="3.10.320.10:FF:000001">
    <property type="entry name" value="HLA class II histocompatibility antigen, DRB1-1 beta chain"/>
    <property type="match status" value="1"/>
</dbReference>
<evidence type="ECO:0000256" key="3">
    <source>
        <dbReference type="ARBA" id="ARBA00022859"/>
    </source>
</evidence>
<proteinExistence type="predicted"/>
<dbReference type="Gene3D" id="3.10.320.10">
    <property type="entry name" value="Class II Histocompatibility Antigen, M Beta Chain, Chain B, domain 1"/>
    <property type="match status" value="1"/>
</dbReference>
<sequence>PVPAHSGVFQEVGKAECHFMNGTEKVRFVERHFYNRVEYTRFDSDVGDFVGFTPWGQKVARYWNSQPEFLENRRAQVDTVCRHNYGIITPFSVDR</sequence>
<evidence type="ECO:0000256" key="7">
    <source>
        <dbReference type="ARBA" id="ARBA00023157"/>
    </source>
</evidence>